<organism evidence="1">
    <name type="scientific">marine metagenome</name>
    <dbReference type="NCBI Taxonomy" id="408172"/>
    <lineage>
        <taxon>unclassified sequences</taxon>
        <taxon>metagenomes</taxon>
        <taxon>ecological metagenomes</taxon>
    </lineage>
</organism>
<protein>
    <recommendedName>
        <fullName evidence="2">Peptidase S9 prolyl oligopeptidase catalytic domain-containing protein</fullName>
    </recommendedName>
</protein>
<name>A0A381YGE6_9ZZZZ</name>
<dbReference type="SUPFAM" id="SSF53474">
    <property type="entry name" value="alpha/beta-Hydrolases"/>
    <property type="match status" value="1"/>
</dbReference>
<reference evidence="1" key="1">
    <citation type="submission" date="2018-05" db="EMBL/GenBank/DDBJ databases">
        <authorList>
            <person name="Lanie J.A."/>
            <person name="Ng W.-L."/>
            <person name="Kazmierczak K.M."/>
            <person name="Andrzejewski T.M."/>
            <person name="Davidsen T.M."/>
            <person name="Wayne K.J."/>
            <person name="Tettelin H."/>
            <person name="Glass J.I."/>
            <person name="Rusch D."/>
            <person name="Podicherti R."/>
            <person name="Tsui H.-C.T."/>
            <person name="Winkler M.E."/>
        </authorList>
    </citation>
    <scope>NUCLEOTIDE SEQUENCE</scope>
</reference>
<accession>A0A381YGE6</accession>
<evidence type="ECO:0000313" key="1">
    <source>
        <dbReference type="EMBL" id="SVA76075.1"/>
    </source>
</evidence>
<proteinExistence type="predicted"/>
<sequence>MGGSLAIQLAAQTQSIKAIVTHSAVASVRSTVATSIAYFTGLPPFPFTPMILFWVEQDWAMEPHLLDFTMWIAALDSQPILLMQGGADVVVAPESGQLLYDAAREPKELWFEPDLGHVDFQRERSQEFSDRVVGFFNRHLLNPEN</sequence>
<dbReference type="Gene3D" id="3.40.50.1820">
    <property type="entry name" value="alpha/beta hydrolase"/>
    <property type="match status" value="1"/>
</dbReference>
<gene>
    <name evidence="1" type="ORF">METZ01_LOCUS128929</name>
</gene>
<dbReference type="EMBL" id="UINC01018172">
    <property type="protein sequence ID" value="SVA76075.1"/>
    <property type="molecule type" value="Genomic_DNA"/>
</dbReference>
<dbReference type="InterPro" id="IPR029058">
    <property type="entry name" value="AB_hydrolase_fold"/>
</dbReference>
<dbReference type="AlphaFoldDB" id="A0A381YGE6"/>
<evidence type="ECO:0008006" key="2">
    <source>
        <dbReference type="Google" id="ProtNLM"/>
    </source>
</evidence>